<evidence type="ECO:0000256" key="3">
    <source>
        <dbReference type="ARBA" id="ARBA00022989"/>
    </source>
</evidence>
<protein>
    <submittedName>
        <fullName evidence="6">Uncharacterized protein</fullName>
    </submittedName>
</protein>
<dbReference type="GO" id="GO:0016020">
    <property type="term" value="C:membrane"/>
    <property type="evidence" value="ECO:0007669"/>
    <property type="project" value="UniProtKB-SubCell"/>
</dbReference>
<sequence length="280" mass="31801">MPEQFINCSHPLLLPLLAVEITFETKVGHQSKNSRDLDKIEEMTGYGLSTSENATDSQNDYRVLVKGLGKLQSQLYLALATITSSRYMALFLRQKIQHLNAVIPDECQQKLAPACHMLDERIEFLLSNMEHTHMMGAMKERMEAQQTVLFSLIAQADSLINVSLAQDSREMAVSSKQDSSAMKIIALLTTFFLPGTFIASFFAMPLFNWSEPSLHQVANSHFWVYWAVTGPLTLVTMAGVIAWAVWNSRRIQLLQSRARESVFVETKRRRARDMDEKQLL</sequence>
<dbReference type="InterPro" id="IPR045863">
    <property type="entry name" value="CorA_TM1_TM2"/>
</dbReference>
<evidence type="ECO:0000313" key="6">
    <source>
        <dbReference type="EMBL" id="PNP57855.1"/>
    </source>
</evidence>
<dbReference type="SUPFAM" id="SSF144083">
    <property type="entry name" value="Magnesium transport protein CorA, transmembrane region"/>
    <property type="match status" value="1"/>
</dbReference>
<comment type="caution">
    <text evidence="6">The sequence shown here is derived from an EMBL/GenBank/DDBJ whole genome shotgun (WGS) entry which is preliminary data.</text>
</comment>
<comment type="subcellular location">
    <subcellularLocation>
        <location evidence="1">Membrane</location>
        <topology evidence="1">Multi-pass membrane protein</topology>
    </subcellularLocation>
</comment>
<evidence type="ECO:0000256" key="1">
    <source>
        <dbReference type="ARBA" id="ARBA00004141"/>
    </source>
</evidence>
<dbReference type="OrthoDB" id="3561681at2759"/>
<keyword evidence="4 5" id="KW-0472">Membrane</keyword>
<feature type="transmembrane region" description="Helical" evidence="5">
    <location>
        <begin position="223"/>
        <end position="246"/>
    </location>
</feature>
<evidence type="ECO:0000313" key="7">
    <source>
        <dbReference type="Proteomes" id="UP000236290"/>
    </source>
</evidence>
<proteinExistence type="predicted"/>
<dbReference type="AlphaFoldDB" id="A0A2K0UJC6"/>
<feature type="transmembrane region" description="Helical" evidence="5">
    <location>
        <begin position="184"/>
        <end position="203"/>
    </location>
</feature>
<dbReference type="Gene3D" id="1.20.58.340">
    <property type="entry name" value="Magnesium transport protein CorA, transmembrane region"/>
    <property type="match status" value="1"/>
</dbReference>
<accession>A0A2K0UJC6</accession>
<name>A0A2K0UJC6_TRIHA</name>
<keyword evidence="3 5" id="KW-1133">Transmembrane helix</keyword>
<gene>
    <name evidence="6" type="ORF">THARTR1_02013</name>
</gene>
<evidence type="ECO:0000256" key="5">
    <source>
        <dbReference type="SAM" id="Phobius"/>
    </source>
</evidence>
<dbReference type="Proteomes" id="UP000236290">
    <property type="component" value="Unassembled WGS sequence"/>
</dbReference>
<dbReference type="EMBL" id="MTYI01000023">
    <property type="protein sequence ID" value="PNP57855.1"/>
    <property type="molecule type" value="Genomic_DNA"/>
</dbReference>
<keyword evidence="2 5" id="KW-0812">Transmembrane</keyword>
<evidence type="ECO:0000256" key="2">
    <source>
        <dbReference type="ARBA" id="ARBA00022692"/>
    </source>
</evidence>
<reference evidence="6 7" key="1">
    <citation type="submission" date="2017-02" db="EMBL/GenBank/DDBJ databases">
        <title>Genomes of Trichoderma spp. with biocontrol activity.</title>
        <authorList>
            <person name="Gardiner D."/>
            <person name="Kazan K."/>
            <person name="Vos C."/>
            <person name="Harvey P."/>
        </authorList>
    </citation>
    <scope>NUCLEOTIDE SEQUENCE [LARGE SCALE GENOMIC DNA]</scope>
    <source>
        <strain evidence="6 7">Tr1</strain>
    </source>
</reference>
<organism evidence="6 7">
    <name type="scientific">Trichoderma harzianum</name>
    <name type="common">Hypocrea lixii</name>
    <dbReference type="NCBI Taxonomy" id="5544"/>
    <lineage>
        <taxon>Eukaryota</taxon>
        <taxon>Fungi</taxon>
        <taxon>Dikarya</taxon>
        <taxon>Ascomycota</taxon>
        <taxon>Pezizomycotina</taxon>
        <taxon>Sordariomycetes</taxon>
        <taxon>Hypocreomycetidae</taxon>
        <taxon>Hypocreales</taxon>
        <taxon>Hypocreaceae</taxon>
        <taxon>Trichoderma</taxon>
    </lineage>
</organism>
<evidence type="ECO:0000256" key="4">
    <source>
        <dbReference type="ARBA" id="ARBA00023136"/>
    </source>
</evidence>